<dbReference type="AlphaFoldDB" id="A0A921MEC0"/>
<feature type="domain" description="PspA-associated" evidence="1">
    <location>
        <begin position="1"/>
        <end position="92"/>
    </location>
</feature>
<sequence>MIIRIMGEGQFDVSEVESAALQGFDDQVETAFDSGDDAAVRQALTDLHTFIIEKATPVADDYLGASDVVVPAADATLEDIRELLNGDGFIPNGA</sequence>
<dbReference type="Pfam" id="PF22743">
    <property type="entry name" value="PspAA"/>
    <property type="match status" value="1"/>
</dbReference>
<organism evidence="2 3">
    <name type="scientific">Brevibacterium senegalense</name>
    <dbReference type="NCBI Taxonomy" id="1033736"/>
    <lineage>
        <taxon>Bacteria</taxon>
        <taxon>Bacillati</taxon>
        <taxon>Actinomycetota</taxon>
        <taxon>Actinomycetes</taxon>
        <taxon>Micrococcales</taxon>
        <taxon>Brevibacteriaceae</taxon>
        <taxon>Brevibacterium</taxon>
    </lineage>
</organism>
<name>A0A921MEC0_9MICO</name>
<dbReference type="EMBL" id="DYUK01000191">
    <property type="protein sequence ID" value="HJG80527.1"/>
    <property type="molecule type" value="Genomic_DNA"/>
</dbReference>
<evidence type="ECO:0000313" key="2">
    <source>
        <dbReference type="EMBL" id="HJG80527.1"/>
    </source>
</evidence>
<evidence type="ECO:0000259" key="1">
    <source>
        <dbReference type="Pfam" id="PF22743"/>
    </source>
</evidence>
<accession>A0A921MEC0</accession>
<protein>
    <recommendedName>
        <fullName evidence="1">PspA-associated domain-containing protein</fullName>
    </recommendedName>
</protein>
<reference evidence="2" key="2">
    <citation type="submission" date="2021-09" db="EMBL/GenBank/DDBJ databases">
        <authorList>
            <person name="Gilroy R."/>
        </authorList>
    </citation>
    <scope>NUCLEOTIDE SEQUENCE</scope>
    <source>
        <strain evidence="2">ChiGjej5B5-7349</strain>
    </source>
</reference>
<reference evidence="2" key="1">
    <citation type="journal article" date="2021" name="PeerJ">
        <title>Extensive microbial diversity within the chicken gut microbiome revealed by metagenomics and culture.</title>
        <authorList>
            <person name="Gilroy R."/>
            <person name="Ravi A."/>
            <person name="Getino M."/>
            <person name="Pursley I."/>
            <person name="Horton D.L."/>
            <person name="Alikhan N.F."/>
            <person name="Baker D."/>
            <person name="Gharbi K."/>
            <person name="Hall N."/>
            <person name="Watson M."/>
            <person name="Adriaenssens E.M."/>
            <person name="Foster-Nyarko E."/>
            <person name="Jarju S."/>
            <person name="Secka A."/>
            <person name="Antonio M."/>
            <person name="Oren A."/>
            <person name="Chaudhuri R.R."/>
            <person name="La Ragione R."/>
            <person name="Hildebrand F."/>
            <person name="Pallen M.J."/>
        </authorList>
    </citation>
    <scope>NUCLEOTIDE SEQUENCE</scope>
    <source>
        <strain evidence="2">ChiGjej5B5-7349</strain>
    </source>
</reference>
<dbReference type="InterPro" id="IPR054437">
    <property type="entry name" value="PspA-assoc_dom"/>
</dbReference>
<comment type="caution">
    <text evidence="2">The sequence shown here is derived from an EMBL/GenBank/DDBJ whole genome shotgun (WGS) entry which is preliminary data.</text>
</comment>
<proteinExistence type="predicted"/>
<dbReference type="Proteomes" id="UP000784435">
    <property type="component" value="Unassembled WGS sequence"/>
</dbReference>
<gene>
    <name evidence="2" type="ORF">K8V08_08970</name>
</gene>
<evidence type="ECO:0000313" key="3">
    <source>
        <dbReference type="Proteomes" id="UP000784435"/>
    </source>
</evidence>